<proteinExistence type="predicted"/>
<dbReference type="Proteomes" id="UP001596496">
    <property type="component" value="Unassembled WGS sequence"/>
</dbReference>
<dbReference type="InterPro" id="IPR023346">
    <property type="entry name" value="Lysozyme-like_dom_sf"/>
</dbReference>
<dbReference type="SUPFAM" id="SSF53955">
    <property type="entry name" value="Lysozyme-like"/>
    <property type="match status" value="1"/>
</dbReference>
<dbReference type="InterPro" id="IPR031304">
    <property type="entry name" value="SLT_2"/>
</dbReference>
<dbReference type="Pfam" id="PF13406">
    <property type="entry name" value="SLT_2"/>
    <property type="match status" value="1"/>
</dbReference>
<feature type="compositionally biased region" description="Polar residues" evidence="1">
    <location>
        <begin position="90"/>
        <end position="104"/>
    </location>
</feature>
<dbReference type="RefSeq" id="WP_380824223.1">
    <property type="nucleotide sequence ID" value="NZ_JBHTCG010000002.1"/>
</dbReference>
<evidence type="ECO:0000313" key="3">
    <source>
        <dbReference type="EMBL" id="MFC7381304.1"/>
    </source>
</evidence>
<evidence type="ECO:0000259" key="2">
    <source>
        <dbReference type="Pfam" id="PF13406"/>
    </source>
</evidence>
<name>A0ABW2NWT9_9ACTN</name>
<feature type="compositionally biased region" description="Low complexity" evidence="1">
    <location>
        <begin position="376"/>
        <end position="391"/>
    </location>
</feature>
<dbReference type="GO" id="GO:0016757">
    <property type="term" value="F:glycosyltransferase activity"/>
    <property type="evidence" value="ECO:0007669"/>
    <property type="project" value="UniProtKB-KW"/>
</dbReference>
<keyword evidence="4" id="KW-1185">Reference proteome</keyword>
<dbReference type="EMBL" id="JBHTCG010000002">
    <property type="protein sequence ID" value="MFC7381304.1"/>
    <property type="molecule type" value="Genomic_DNA"/>
</dbReference>
<reference evidence="4" key="1">
    <citation type="journal article" date="2019" name="Int. J. Syst. Evol. Microbiol.">
        <title>The Global Catalogue of Microorganisms (GCM) 10K type strain sequencing project: providing services to taxonomists for standard genome sequencing and annotation.</title>
        <authorList>
            <consortium name="The Broad Institute Genomics Platform"/>
            <consortium name="The Broad Institute Genome Sequencing Center for Infectious Disease"/>
            <person name="Wu L."/>
            <person name="Ma J."/>
        </authorList>
    </citation>
    <scope>NUCLEOTIDE SEQUENCE [LARGE SCALE GENOMIC DNA]</scope>
    <source>
        <strain evidence="4">CECT 7649</strain>
    </source>
</reference>
<dbReference type="Gene3D" id="1.10.530.10">
    <property type="match status" value="1"/>
</dbReference>
<organism evidence="3 4">
    <name type="scientific">Sphaerisporangium rhizosphaerae</name>
    <dbReference type="NCBI Taxonomy" id="2269375"/>
    <lineage>
        <taxon>Bacteria</taxon>
        <taxon>Bacillati</taxon>
        <taxon>Actinomycetota</taxon>
        <taxon>Actinomycetes</taxon>
        <taxon>Streptosporangiales</taxon>
        <taxon>Streptosporangiaceae</taxon>
        <taxon>Sphaerisporangium</taxon>
    </lineage>
</organism>
<evidence type="ECO:0000313" key="4">
    <source>
        <dbReference type="Proteomes" id="UP001596496"/>
    </source>
</evidence>
<dbReference type="InterPro" id="IPR043426">
    <property type="entry name" value="MltB-like"/>
</dbReference>
<keyword evidence="3" id="KW-0328">Glycosyltransferase</keyword>
<feature type="compositionally biased region" description="Polar residues" evidence="1">
    <location>
        <begin position="170"/>
        <end position="181"/>
    </location>
</feature>
<feature type="domain" description="Transglycosylase SLT" evidence="2">
    <location>
        <begin position="439"/>
        <end position="487"/>
    </location>
</feature>
<dbReference type="PANTHER" id="PTHR30163">
    <property type="entry name" value="MEMBRANE-BOUND LYTIC MUREIN TRANSGLYCOSYLASE B"/>
    <property type="match status" value="1"/>
</dbReference>
<dbReference type="CDD" id="cd13399">
    <property type="entry name" value="Slt35-like"/>
    <property type="match status" value="1"/>
</dbReference>
<protein>
    <submittedName>
        <fullName evidence="3">Lytic murein transglycosylase</fullName>
        <ecNumber evidence="3">2.4.-.-</ecNumber>
    </submittedName>
</protein>
<feature type="region of interest" description="Disordered" evidence="1">
    <location>
        <begin position="70"/>
        <end position="181"/>
    </location>
</feature>
<accession>A0ABW2NWT9</accession>
<sequence length="524" mass="52662">MSPPPRPLTARAVMAGLALLIVLGVAAGGAFLVSRGTAGAVPAAARTQLAGVGDLSTQVSPFPVLTPGPIVAGSPLPSSAATVPDGGTGLRTTADPSTTANPTATPDLRTPAAPRTTVDPRTSPGPNMTAGPKSDTGPKTTTPTRDPDANARPDATAGPDANTGPDATARPTTTPYPEATASGSAAYQRVAATPPRLIAVARAPVTEAALRRIAALKYVGKVTPADAGAVRFSTATLNLLAVDPAEFRPWAPKAVAEEPEVWSALARGEFIAESRTADRYLLQLGGEYEAGAGSRLRVAASAPFGLPGVDGLVGKEVGRALGLVPGVAVLVHTPAGKAAAVGVRVRRLLGAGAQVVVVGARSAAGTPVPVAPPSAAPSAAPSTAPLTAQAQPGTYRVGRPAGYLDLYKLSAQGCPGLSWTVLAAIGQVESGHGRNNGPSSAGALGPMQFMPATWKAYGVDGDGDGRSDIWSPYDAVPGAARYLCANGAGQGGAKLRSAVFRYNHSWDYVNKVLGIADAYARAYA</sequence>
<comment type="caution">
    <text evidence="3">The sequence shown here is derived from an EMBL/GenBank/DDBJ whole genome shotgun (WGS) entry which is preliminary data.</text>
</comment>
<evidence type="ECO:0000256" key="1">
    <source>
        <dbReference type="SAM" id="MobiDB-lite"/>
    </source>
</evidence>
<keyword evidence="3" id="KW-0808">Transferase</keyword>
<feature type="region of interest" description="Disordered" evidence="1">
    <location>
        <begin position="366"/>
        <end position="391"/>
    </location>
</feature>
<dbReference type="EC" id="2.4.-.-" evidence="3"/>
<dbReference type="PANTHER" id="PTHR30163:SF8">
    <property type="entry name" value="LYTIC MUREIN TRANSGLYCOSYLASE"/>
    <property type="match status" value="1"/>
</dbReference>
<gene>
    <name evidence="3" type="ORF">ACFQSB_03730</name>
</gene>